<sequence>MEKYNSYTTAEFLESNAFIAHIRHPHTPEAEQWAEWLKGNPASAAAYLEAAAYLRAVYTAERIVPSAESQALVLEGIRESIADAERKQGNITRLRFLAIAAAACVTLVCTGAWYFNSKVTVTTRLAERKQVTLPDNSVVTLNANSTLSYYRAFTWHKREVWLTGEGLFKVTSGSVAAGKAGERFTAYVSNLQVQVLGTTFNIKERRKQVAISLLEGRVQVSGNGQQQPVILNKGQVIKFGEGVAETTVIPKLTNQPQAWADGKIIATGMSVQDIIDNYEDTYGYRIVLDNPEFAKKTIDGTISIGTDDNLLFMLANILNADIERQGNVIYLRSR</sequence>
<evidence type="ECO:0000313" key="3">
    <source>
        <dbReference type="EMBL" id="GGH73629.1"/>
    </source>
</evidence>
<accession>A0A917J0B2</accession>
<keyword evidence="1" id="KW-0472">Membrane</keyword>
<gene>
    <name evidence="3" type="ORF">GCM10011379_35350</name>
</gene>
<feature type="transmembrane region" description="Helical" evidence="1">
    <location>
        <begin position="96"/>
        <end position="115"/>
    </location>
</feature>
<keyword evidence="4" id="KW-1185">Reference proteome</keyword>
<reference evidence="3" key="1">
    <citation type="journal article" date="2014" name="Int. J. Syst. Evol. Microbiol.">
        <title>Complete genome sequence of Corynebacterium casei LMG S-19264T (=DSM 44701T), isolated from a smear-ripened cheese.</title>
        <authorList>
            <consortium name="US DOE Joint Genome Institute (JGI-PGF)"/>
            <person name="Walter F."/>
            <person name="Albersmeier A."/>
            <person name="Kalinowski J."/>
            <person name="Ruckert C."/>
        </authorList>
    </citation>
    <scope>NUCLEOTIDE SEQUENCE</scope>
    <source>
        <strain evidence="3">CGMCC 1.15290</strain>
    </source>
</reference>
<evidence type="ECO:0000313" key="4">
    <source>
        <dbReference type="Proteomes" id="UP000627292"/>
    </source>
</evidence>
<dbReference type="Gene3D" id="2.60.120.1440">
    <property type="match status" value="1"/>
</dbReference>
<keyword evidence="1" id="KW-0812">Transmembrane</keyword>
<dbReference type="EMBL" id="BMIB01000003">
    <property type="protein sequence ID" value="GGH73629.1"/>
    <property type="molecule type" value="Genomic_DNA"/>
</dbReference>
<dbReference type="Pfam" id="PF04773">
    <property type="entry name" value="FecR"/>
    <property type="match status" value="1"/>
</dbReference>
<dbReference type="Gene3D" id="3.55.50.30">
    <property type="match status" value="1"/>
</dbReference>
<dbReference type="PANTHER" id="PTHR30273:SF2">
    <property type="entry name" value="PROTEIN FECR"/>
    <property type="match status" value="1"/>
</dbReference>
<name>A0A917J0B2_9BACT</name>
<dbReference type="Proteomes" id="UP000627292">
    <property type="component" value="Unassembled WGS sequence"/>
</dbReference>
<keyword evidence="1" id="KW-1133">Transmembrane helix</keyword>
<dbReference type="RefSeq" id="WP_188954670.1">
    <property type="nucleotide sequence ID" value="NZ_BMIB01000003.1"/>
</dbReference>
<evidence type="ECO:0000256" key="1">
    <source>
        <dbReference type="SAM" id="Phobius"/>
    </source>
</evidence>
<evidence type="ECO:0000259" key="2">
    <source>
        <dbReference type="Pfam" id="PF04773"/>
    </source>
</evidence>
<reference evidence="3" key="2">
    <citation type="submission" date="2020-09" db="EMBL/GenBank/DDBJ databases">
        <authorList>
            <person name="Sun Q."/>
            <person name="Zhou Y."/>
        </authorList>
    </citation>
    <scope>NUCLEOTIDE SEQUENCE</scope>
    <source>
        <strain evidence="3">CGMCC 1.15290</strain>
    </source>
</reference>
<comment type="caution">
    <text evidence="3">The sequence shown here is derived from an EMBL/GenBank/DDBJ whole genome shotgun (WGS) entry which is preliminary data.</text>
</comment>
<protein>
    <recommendedName>
        <fullName evidence="2">FecR protein domain-containing protein</fullName>
    </recommendedName>
</protein>
<dbReference type="GO" id="GO:0016989">
    <property type="term" value="F:sigma factor antagonist activity"/>
    <property type="evidence" value="ECO:0007669"/>
    <property type="project" value="TreeGrafter"/>
</dbReference>
<dbReference type="InterPro" id="IPR012373">
    <property type="entry name" value="Ferrdict_sens_TM"/>
</dbReference>
<dbReference type="AlphaFoldDB" id="A0A917J0B2"/>
<proteinExistence type="predicted"/>
<organism evidence="3 4">
    <name type="scientific">Filimonas zeae</name>
    <dbReference type="NCBI Taxonomy" id="1737353"/>
    <lineage>
        <taxon>Bacteria</taxon>
        <taxon>Pseudomonadati</taxon>
        <taxon>Bacteroidota</taxon>
        <taxon>Chitinophagia</taxon>
        <taxon>Chitinophagales</taxon>
        <taxon>Chitinophagaceae</taxon>
        <taxon>Filimonas</taxon>
    </lineage>
</organism>
<dbReference type="PIRSF" id="PIRSF018266">
    <property type="entry name" value="FecR"/>
    <property type="match status" value="1"/>
</dbReference>
<feature type="domain" description="FecR protein" evidence="2">
    <location>
        <begin position="120"/>
        <end position="219"/>
    </location>
</feature>
<dbReference type="PANTHER" id="PTHR30273">
    <property type="entry name" value="PERIPLASMIC SIGNAL SENSOR AND SIGMA FACTOR ACTIVATOR FECR-RELATED"/>
    <property type="match status" value="1"/>
</dbReference>
<dbReference type="InterPro" id="IPR006860">
    <property type="entry name" value="FecR"/>
</dbReference>